<feature type="domain" description="Carrier" evidence="7">
    <location>
        <begin position="575"/>
        <end position="652"/>
    </location>
</feature>
<dbReference type="FunFam" id="3.40.50.980:FF:000001">
    <property type="entry name" value="Non-ribosomal peptide synthetase"/>
    <property type="match status" value="1"/>
</dbReference>
<dbReference type="FunFam" id="3.40.50.12780:FF:000012">
    <property type="entry name" value="Non-ribosomal peptide synthetase"/>
    <property type="match status" value="1"/>
</dbReference>
<dbReference type="Gene3D" id="3.30.300.30">
    <property type="match status" value="1"/>
</dbReference>
<feature type="transmembrane region" description="Helical" evidence="6">
    <location>
        <begin position="691"/>
        <end position="711"/>
    </location>
</feature>
<sequence>MTRMRTTPGPVNSVVAPGASPPTATLDKSPIRVLPHFFERSCDRNPEAVAVVCENTSLSYAELDRRANRLANLLRSRGAAPGRAVGILLERSLDAYVALLGVIKTGAAYVPLDPSFPAERVAFIARDADLCDLVSTSDMRRRTAEATCPLLELDVAAHDLARESDDRPDVRIEPGSWSYVIYTSGTTGRPKGVAVSHASIANFLHVVTPIYRVSARDRVYQGLSIAFDFSVEEIWPAWIAGATLISGPTDGGRVGQGLSDFLLEHRITVLCCVPTLLTTIEGEFPLLRSLLVSGEACPPDLVRRWSRPDRRILNAYGPTETTVTATCGELAPNRPVTIGVPLPTYRVYILDERLRPVDEGAGGEICVGGPGVAVGYVNRPDLTAERFVSNPIEAERADVPRIYRTGDLGRFTATGEIEYLGRVDTQLKIRGYRIEAAEIEEVLREDPAIENAVVTPLERDGVVQDLVGYVTLVGGDGASAPAHDAGSNGSNGSKGSNGSNGSNGVRHIRGAPDAHDALRARLRVALQSRLPAYMIPSYVEVLPEFPLLAADKVDRAALPAPASAPLNRRTGTHVAPETALERHLTRAWADVLGGAELSVEDDFFCDLGGHSMAAARLISRLRREPELRGVAMGDLYAHPTIRGLARHVEAEAAAEVRAAGVARPPATPAPAPLRHSGRRVFACGVAQFVALYAWLLALGLPAVVLLYRLFLAWDLPIHEPAPGGPLDRVTHLHLPGFIALEIGWIVGSLLVTLFGARLLMLGVRPGWYPLWGVTYLRFWLYGRMLAFSPLAFLTGSPLLAPWLRLVGARIGRDCHVSAVLGLPAFVEIGDGTSIGYGARIQPYVVEHGWLRLAPVRIGAGCFVGTNSVVLAGAVIGDRTSVGEQSSVPADHVLPADEHWAGSPVTRQEGAPALLDAMAAEDDGRAWPLRVLIGFGAGALLLALVPLLVAGAAGALVGVVAWRYGFGWAIAATLPAGPLVVLFTCVLVLVVKRVVLPRSRAGIHPERSGLGVRKWIGDGMMTASLTLTHSLYSTLYLVPFLRLLGARTGRWSEVATVSFVDPEMLIIGERSFVADVSVVGPAVFHHGQVALAPAEIGARSFVGNGALVPGSCRLGENSLLGVHSLAPTRPIDPETTWLGSPAIFLPRREESRDFPAKLTYDPSRGLIAARLAIEYFRVTLPATIAALGALGSLYAAVRLAGACSPWVLFLLGPALFLAVGVGSTLAVVVLKWLVIGRYRARVEPLWSIWVRRTELITGLYENLVVPSLLNILAGTPLMGPVLRLFGARIGRRVWLGTTYLTEFDLVEVGDDAAVAEVTSLQTHLFEDRVMKMSEVRIGAGASVGTRSVVLYDARVGAGASLDALSLVMKGEHLPDATRWRGIPARPG</sequence>
<dbReference type="Gene3D" id="1.10.1200.10">
    <property type="entry name" value="ACP-like"/>
    <property type="match status" value="1"/>
</dbReference>
<dbReference type="InterPro" id="IPR009081">
    <property type="entry name" value="PP-bd_ACP"/>
</dbReference>
<dbReference type="GO" id="GO:0031177">
    <property type="term" value="F:phosphopantetheine binding"/>
    <property type="evidence" value="ECO:0007669"/>
    <property type="project" value="TreeGrafter"/>
</dbReference>
<dbReference type="InterPro" id="IPR001451">
    <property type="entry name" value="Hexapep"/>
</dbReference>
<evidence type="ECO:0000259" key="7">
    <source>
        <dbReference type="PROSITE" id="PS50075"/>
    </source>
</evidence>
<accession>A0A401YD11</accession>
<dbReference type="SUPFAM" id="SSF56801">
    <property type="entry name" value="Acetyl-CoA synthetase-like"/>
    <property type="match status" value="1"/>
</dbReference>
<dbReference type="PROSITE" id="PS50075">
    <property type="entry name" value="CARRIER"/>
    <property type="match status" value="1"/>
</dbReference>
<dbReference type="SUPFAM" id="SSF47336">
    <property type="entry name" value="ACP-like"/>
    <property type="match status" value="1"/>
</dbReference>
<dbReference type="PANTHER" id="PTHR45527:SF1">
    <property type="entry name" value="FATTY ACID SYNTHASE"/>
    <property type="match status" value="1"/>
</dbReference>
<dbReference type="PROSITE" id="PS00455">
    <property type="entry name" value="AMP_BINDING"/>
    <property type="match status" value="1"/>
</dbReference>
<comment type="cofactor">
    <cofactor evidence="1">
        <name>pantetheine 4'-phosphate</name>
        <dbReference type="ChEBI" id="CHEBI:47942"/>
    </cofactor>
</comment>
<keyword evidence="3" id="KW-0596">Phosphopantetheine</keyword>
<proteinExistence type="inferred from homology"/>
<keyword evidence="4" id="KW-0597">Phosphoprotein</keyword>
<dbReference type="Gene3D" id="2.160.10.10">
    <property type="entry name" value="Hexapeptide repeat proteins"/>
    <property type="match status" value="3"/>
</dbReference>
<dbReference type="InterPro" id="IPR045851">
    <property type="entry name" value="AMP-bd_C_sf"/>
</dbReference>
<keyword evidence="6" id="KW-0812">Transmembrane</keyword>
<keyword evidence="9" id="KW-1185">Reference proteome</keyword>
<gene>
    <name evidence="8" type="ORF">EHYA_00121</name>
</gene>
<feature type="compositionally biased region" description="Low complexity" evidence="5">
    <location>
        <begin position="486"/>
        <end position="504"/>
    </location>
</feature>
<evidence type="ECO:0000313" key="8">
    <source>
        <dbReference type="EMBL" id="GCD92483.1"/>
    </source>
</evidence>
<dbReference type="Pfam" id="PF00550">
    <property type="entry name" value="PP-binding"/>
    <property type="match status" value="1"/>
</dbReference>
<feature type="transmembrane region" description="Helical" evidence="6">
    <location>
        <begin position="1177"/>
        <end position="1199"/>
    </location>
</feature>
<evidence type="ECO:0000256" key="4">
    <source>
        <dbReference type="ARBA" id="ARBA00022553"/>
    </source>
</evidence>
<dbReference type="InterPro" id="IPR012728">
    <property type="entry name" value="Pls/PosA_C"/>
</dbReference>
<comment type="similarity">
    <text evidence="2">Belongs to the ATP-dependent AMP-binding enzyme family.</text>
</comment>
<dbReference type="NCBIfam" id="TIGR01733">
    <property type="entry name" value="AA-adenyl-dom"/>
    <property type="match status" value="1"/>
</dbReference>
<dbReference type="NCBIfam" id="TIGR02353">
    <property type="entry name" value="NRPS_term_dom"/>
    <property type="match status" value="1"/>
</dbReference>
<dbReference type="GO" id="GO:0072330">
    <property type="term" value="P:monocarboxylic acid biosynthetic process"/>
    <property type="evidence" value="ECO:0007669"/>
    <property type="project" value="UniProtKB-ARBA"/>
</dbReference>
<dbReference type="PROSITE" id="PS00012">
    <property type="entry name" value="PHOSPHOPANTETHEINE"/>
    <property type="match status" value="1"/>
</dbReference>
<dbReference type="Pfam" id="PF00501">
    <property type="entry name" value="AMP-binding"/>
    <property type="match status" value="1"/>
</dbReference>
<dbReference type="InterPro" id="IPR010071">
    <property type="entry name" value="AA_adenyl_dom"/>
</dbReference>
<organism evidence="8 9">
    <name type="scientific">Embleya hyalina</name>
    <dbReference type="NCBI Taxonomy" id="516124"/>
    <lineage>
        <taxon>Bacteria</taxon>
        <taxon>Bacillati</taxon>
        <taxon>Actinomycetota</taxon>
        <taxon>Actinomycetes</taxon>
        <taxon>Kitasatosporales</taxon>
        <taxon>Streptomycetaceae</taxon>
        <taxon>Embleya</taxon>
    </lineage>
</organism>
<feature type="transmembrane region" description="Helical" evidence="6">
    <location>
        <begin position="1205"/>
        <end position="1233"/>
    </location>
</feature>
<keyword evidence="6" id="KW-0472">Membrane</keyword>
<protein>
    <submittedName>
        <fullName evidence="8">Amino acid adenylation protein</fullName>
    </submittedName>
</protein>
<dbReference type="SUPFAM" id="SSF51161">
    <property type="entry name" value="Trimeric LpxA-like enzymes"/>
    <property type="match status" value="3"/>
</dbReference>
<dbReference type="CDD" id="cd05930">
    <property type="entry name" value="A_NRPS"/>
    <property type="match status" value="1"/>
</dbReference>
<feature type="region of interest" description="Disordered" evidence="5">
    <location>
        <begin position="1"/>
        <end position="25"/>
    </location>
</feature>
<feature type="transmembrane region" description="Helical" evidence="6">
    <location>
        <begin position="930"/>
        <end position="961"/>
    </location>
</feature>
<dbReference type="EMBL" id="BIFH01000013">
    <property type="protein sequence ID" value="GCD92483.1"/>
    <property type="molecule type" value="Genomic_DNA"/>
</dbReference>
<dbReference type="GO" id="GO:0005737">
    <property type="term" value="C:cytoplasm"/>
    <property type="evidence" value="ECO:0007669"/>
    <property type="project" value="TreeGrafter"/>
</dbReference>
<dbReference type="RefSeq" id="WP_246126370.1">
    <property type="nucleotide sequence ID" value="NZ_BIFH01000013.1"/>
</dbReference>
<dbReference type="InterPro" id="IPR036736">
    <property type="entry name" value="ACP-like_sf"/>
</dbReference>
<dbReference type="InterPro" id="IPR000873">
    <property type="entry name" value="AMP-dep_synth/lig_dom"/>
</dbReference>
<dbReference type="GO" id="GO:0043041">
    <property type="term" value="P:amino acid activation for nonribosomal peptide biosynthetic process"/>
    <property type="evidence" value="ECO:0007669"/>
    <property type="project" value="TreeGrafter"/>
</dbReference>
<dbReference type="InterPro" id="IPR011004">
    <property type="entry name" value="Trimer_LpxA-like_sf"/>
</dbReference>
<dbReference type="Gene3D" id="3.40.50.12780">
    <property type="entry name" value="N-terminal domain of ligase-like"/>
    <property type="match status" value="1"/>
</dbReference>
<dbReference type="Pfam" id="PF00132">
    <property type="entry name" value="Hexapep"/>
    <property type="match status" value="1"/>
</dbReference>
<reference evidence="8 9" key="1">
    <citation type="submission" date="2018-12" db="EMBL/GenBank/DDBJ databases">
        <title>Draft genome sequence of Embleya hyalina NBRC 13850T.</title>
        <authorList>
            <person name="Komaki H."/>
            <person name="Hosoyama A."/>
            <person name="Kimura A."/>
            <person name="Ichikawa N."/>
            <person name="Tamura T."/>
        </authorList>
    </citation>
    <scope>NUCLEOTIDE SEQUENCE [LARGE SCALE GENOMIC DNA]</scope>
    <source>
        <strain evidence="8 9">NBRC 13850</strain>
    </source>
</reference>
<dbReference type="FunFam" id="1.10.1200.10:FF:000016">
    <property type="entry name" value="Non-ribosomal peptide synthase"/>
    <property type="match status" value="1"/>
</dbReference>
<evidence type="ECO:0000256" key="5">
    <source>
        <dbReference type="SAM" id="MobiDB-lite"/>
    </source>
</evidence>
<dbReference type="GO" id="GO:0044550">
    <property type="term" value="P:secondary metabolite biosynthetic process"/>
    <property type="evidence" value="ECO:0007669"/>
    <property type="project" value="TreeGrafter"/>
</dbReference>
<dbReference type="InterPro" id="IPR006162">
    <property type="entry name" value="Ppantetheine_attach_site"/>
</dbReference>
<evidence type="ECO:0000313" key="9">
    <source>
        <dbReference type="Proteomes" id="UP000286931"/>
    </source>
</evidence>
<evidence type="ECO:0000256" key="3">
    <source>
        <dbReference type="ARBA" id="ARBA00022450"/>
    </source>
</evidence>
<dbReference type="InterPro" id="IPR020845">
    <property type="entry name" value="AMP-binding_CS"/>
</dbReference>
<feature type="transmembrane region" description="Helical" evidence="6">
    <location>
        <begin position="967"/>
        <end position="990"/>
    </location>
</feature>
<name>A0A401YD11_9ACTN</name>
<dbReference type="InterPro" id="IPR042099">
    <property type="entry name" value="ANL_N_sf"/>
</dbReference>
<keyword evidence="6" id="KW-1133">Transmembrane helix</keyword>
<dbReference type="PANTHER" id="PTHR45527">
    <property type="entry name" value="NONRIBOSOMAL PEPTIDE SYNTHETASE"/>
    <property type="match status" value="1"/>
</dbReference>
<evidence type="ECO:0000256" key="6">
    <source>
        <dbReference type="SAM" id="Phobius"/>
    </source>
</evidence>
<feature type="transmembrane region" description="Helical" evidence="6">
    <location>
        <begin position="732"/>
        <end position="760"/>
    </location>
</feature>
<evidence type="ECO:0000256" key="2">
    <source>
        <dbReference type="ARBA" id="ARBA00006432"/>
    </source>
</evidence>
<evidence type="ECO:0000256" key="1">
    <source>
        <dbReference type="ARBA" id="ARBA00001957"/>
    </source>
</evidence>
<feature type="transmembrane region" description="Helical" evidence="6">
    <location>
        <begin position="780"/>
        <end position="803"/>
    </location>
</feature>
<dbReference type="Proteomes" id="UP000286931">
    <property type="component" value="Unassembled WGS sequence"/>
</dbReference>
<feature type="region of interest" description="Disordered" evidence="5">
    <location>
        <begin position="480"/>
        <end position="509"/>
    </location>
</feature>
<comment type="caution">
    <text evidence="8">The sequence shown here is derived from an EMBL/GenBank/DDBJ whole genome shotgun (WGS) entry which is preliminary data.</text>
</comment>